<keyword evidence="7" id="KW-1185">Reference proteome</keyword>
<comment type="caution">
    <text evidence="6">The sequence shown here is derived from an EMBL/GenBank/DDBJ whole genome shotgun (WGS) entry which is preliminary data.</text>
</comment>
<reference evidence="6" key="2">
    <citation type="submission" date="2023-05" db="EMBL/GenBank/DDBJ databases">
        <authorList>
            <consortium name="Lawrence Berkeley National Laboratory"/>
            <person name="Steindorff A."/>
            <person name="Hensen N."/>
            <person name="Bonometti L."/>
            <person name="Westerberg I."/>
            <person name="Brannstrom I.O."/>
            <person name="Guillou S."/>
            <person name="Cros-Aarteil S."/>
            <person name="Calhoun S."/>
            <person name="Haridas S."/>
            <person name="Kuo A."/>
            <person name="Mondo S."/>
            <person name="Pangilinan J."/>
            <person name="Riley R."/>
            <person name="Labutti K."/>
            <person name="Andreopoulos B."/>
            <person name="Lipzen A."/>
            <person name="Chen C."/>
            <person name="Yanf M."/>
            <person name="Daum C."/>
            <person name="Ng V."/>
            <person name="Clum A."/>
            <person name="Ohm R."/>
            <person name="Martin F."/>
            <person name="Silar P."/>
            <person name="Natvig D."/>
            <person name="Lalanne C."/>
            <person name="Gautier V."/>
            <person name="Ament-Velasquez S.L."/>
            <person name="Kruys A."/>
            <person name="Hutchinson M.I."/>
            <person name="Powell A.J."/>
            <person name="Barry K."/>
            <person name="Miller A.N."/>
            <person name="Grigoriev I.V."/>
            <person name="Debuchy R."/>
            <person name="Gladieux P."/>
            <person name="Thoren M.H."/>
            <person name="Johannesson H."/>
        </authorList>
    </citation>
    <scope>NUCLEOTIDE SEQUENCE</scope>
    <source>
        <strain evidence="6">CBS 315.58</strain>
    </source>
</reference>
<dbReference type="GO" id="GO:0000287">
    <property type="term" value="F:magnesium ion binding"/>
    <property type="evidence" value="ECO:0007669"/>
    <property type="project" value="TreeGrafter"/>
</dbReference>
<dbReference type="PANTHER" id="PTHR46494">
    <property type="entry name" value="CORA FAMILY METAL ION TRANSPORTER (EUROFUNG)"/>
    <property type="match status" value="1"/>
</dbReference>
<evidence type="ECO:0000256" key="4">
    <source>
        <dbReference type="ARBA" id="ARBA00023136"/>
    </source>
</evidence>
<keyword evidence="2 5" id="KW-0812">Transmembrane</keyword>
<comment type="subcellular location">
    <subcellularLocation>
        <location evidence="1">Cell membrane</location>
        <topology evidence="1">Multi-pass membrane protein</topology>
    </subcellularLocation>
</comment>
<dbReference type="AlphaFoldDB" id="A0AAN6X6M4"/>
<evidence type="ECO:0000256" key="1">
    <source>
        <dbReference type="ARBA" id="ARBA00004651"/>
    </source>
</evidence>
<dbReference type="GO" id="GO:0005886">
    <property type="term" value="C:plasma membrane"/>
    <property type="evidence" value="ECO:0007669"/>
    <property type="project" value="UniProtKB-SubCell"/>
</dbReference>
<name>A0AAN6X6M4_9PEZI</name>
<evidence type="ECO:0000256" key="5">
    <source>
        <dbReference type="SAM" id="Phobius"/>
    </source>
</evidence>
<dbReference type="InterPro" id="IPR045863">
    <property type="entry name" value="CorA_TM1_TM2"/>
</dbReference>
<gene>
    <name evidence="6" type="ORF">QBC40DRAFT_291548</name>
</gene>
<organism evidence="6 7">
    <name type="scientific">Triangularia verruculosa</name>
    <dbReference type="NCBI Taxonomy" id="2587418"/>
    <lineage>
        <taxon>Eukaryota</taxon>
        <taxon>Fungi</taxon>
        <taxon>Dikarya</taxon>
        <taxon>Ascomycota</taxon>
        <taxon>Pezizomycotina</taxon>
        <taxon>Sordariomycetes</taxon>
        <taxon>Sordariomycetidae</taxon>
        <taxon>Sordariales</taxon>
        <taxon>Podosporaceae</taxon>
        <taxon>Triangularia</taxon>
    </lineage>
</organism>
<feature type="transmembrane region" description="Helical" evidence="5">
    <location>
        <begin position="382"/>
        <end position="400"/>
    </location>
</feature>
<dbReference type="EMBL" id="MU864163">
    <property type="protein sequence ID" value="KAK4193996.1"/>
    <property type="molecule type" value="Genomic_DNA"/>
</dbReference>
<dbReference type="GO" id="GO:0015087">
    <property type="term" value="F:cobalt ion transmembrane transporter activity"/>
    <property type="evidence" value="ECO:0007669"/>
    <property type="project" value="TreeGrafter"/>
</dbReference>
<feature type="transmembrane region" description="Helical" evidence="5">
    <location>
        <begin position="340"/>
        <end position="362"/>
    </location>
</feature>
<dbReference type="PANTHER" id="PTHR46494:SF1">
    <property type="entry name" value="CORA FAMILY METAL ION TRANSPORTER (EUROFUNG)"/>
    <property type="match status" value="1"/>
</dbReference>
<accession>A0AAN6X6M4</accession>
<sequence>MTQPDQRPALLRFERWTRNRGDTGPNRLKLDVGGLTGRDQGQDLDMIFAPLDGRYRDAPPGEYDRLIKLYHISPEFVGERERSVTHSLGHQLGENGLETLWMHFLVKIPTTASQQNSVEPWLKWGFIMTWQPKTVTPTTGAGVKPEYSVTFLAFQPPFESTKALVDFIRSPTWTHVNTDPYVIVEVVISSWYQRVDSLAWEVTDLVREDEKRLFERARLLQSANSTSSSLHFSSLDLHGIHNSAKNTIYLVEALDAILRAVDKVLSAHKELLPDPTNKWKPENRIWPNTHRLLQYRSELFHSTKLRVVSSHERIKNAVDLAFHLNNAQDSRINIINSRSVRIISIVGMVFIPFSAITSIFGTQFFRFPDDVTDHHMKISADFWYLFATAIPVTIAIFGLWKASENYKLLGLSCQPREAAT</sequence>
<evidence type="ECO:0000313" key="7">
    <source>
        <dbReference type="Proteomes" id="UP001303160"/>
    </source>
</evidence>
<dbReference type="GO" id="GO:0050897">
    <property type="term" value="F:cobalt ion binding"/>
    <property type="evidence" value="ECO:0007669"/>
    <property type="project" value="TreeGrafter"/>
</dbReference>
<evidence type="ECO:0000256" key="3">
    <source>
        <dbReference type="ARBA" id="ARBA00022989"/>
    </source>
</evidence>
<dbReference type="Gene3D" id="1.20.58.340">
    <property type="entry name" value="Magnesium transport protein CorA, transmembrane region"/>
    <property type="match status" value="1"/>
</dbReference>
<evidence type="ECO:0000313" key="6">
    <source>
        <dbReference type="EMBL" id="KAK4193996.1"/>
    </source>
</evidence>
<dbReference type="SUPFAM" id="SSF144083">
    <property type="entry name" value="Magnesium transport protein CorA, transmembrane region"/>
    <property type="match status" value="1"/>
</dbReference>
<proteinExistence type="predicted"/>
<reference evidence="6" key="1">
    <citation type="journal article" date="2023" name="Mol. Phylogenet. Evol.">
        <title>Genome-scale phylogeny and comparative genomics of the fungal order Sordariales.</title>
        <authorList>
            <person name="Hensen N."/>
            <person name="Bonometti L."/>
            <person name="Westerberg I."/>
            <person name="Brannstrom I.O."/>
            <person name="Guillou S."/>
            <person name="Cros-Aarteil S."/>
            <person name="Calhoun S."/>
            <person name="Haridas S."/>
            <person name="Kuo A."/>
            <person name="Mondo S."/>
            <person name="Pangilinan J."/>
            <person name="Riley R."/>
            <person name="LaButti K."/>
            <person name="Andreopoulos B."/>
            <person name="Lipzen A."/>
            <person name="Chen C."/>
            <person name="Yan M."/>
            <person name="Daum C."/>
            <person name="Ng V."/>
            <person name="Clum A."/>
            <person name="Steindorff A."/>
            <person name="Ohm R.A."/>
            <person name="Martin F."/>
            <person name="Silar P."/>
            <person name="Natvig D.O."/>
            <person name="Lalanne C."/>
            <person name="Gautier V."/>
            <person name="Ament-Velasquez S.L."/>
            <person name="Kruys A."/>
            <person name="Hutchinson M.I."/>
            <person name="Powell A.J."/>
            <person name="Barry K."/>
            <person name="Miller A.N."/>
            <person name="Grigoriev I.V."/>
            <person name="Debuchy R."/>
            <person name="Gladieux P."/>
            <person name="Hiltunen Thoren M."/>
            <person name="Johannesson H."/>
        </authorList>
    </citation>
    <scope>NUCLEOTIDE SEQUENCE</scope>
    <source>
        <strain evidence="6">CBS 315.58</strain>
    </source>
</reference>
<keyword evidence="3 5" id="KW-1133">Transmembrane helix</keyword>
<keyword evidence="4 5" id="KW-0472">Membrane</keyword>
<dbReference type="Proteomes" id="UP001303160">
    <property type="component" value="Unassembled WGS sequence"/>
</dbReference>
<dbReference type="GO" id="GO:0015095">
    <property type="term" value="F:magnesium ion transmembrane transporter activity"/>
    <property type="evidence" value="ECO:0007669"/>
    <property type="project" value="TreeGrafter"/>
</dbReference>
<evidence type="ECO:0000256" key="2">
    <source>
        <dbReference type="ARBA" id="ARBA00022692"/>
    </source>
</evidence>
<protein>
    <submittedName>
        <fullName evidence="6">Uncharacterized protein</fullName>
    </submittedName>
</protein>